<dbReference type="Gene3D" id="3.40.50.300">
    <property type="entry name" value="P-loop containing nucleotide triphosphate hydrolases"/>
    <property type="match status" value="1"/>
</dbReference>
<evidence type="ECO:0000259" key="12">
    <source>
        <dbReference type="PROSITE" id="PS50929"/>
    </source>
</evidence>
<dbReference type="GO" id="GO:0005524">
    <property type="term" value="F:ATP binding"/>
    <property type="evidence" value="ECO:0007669"/>
    <property type="project" value="UniProtKB-KW"/>
</dbReference>
<evidence type="ECO:0000313" key="13">
    <source>
        <dbReference type="EMBL" id="KKA26305.1"/>
    </source>
</evidence>
<dbReference type="InterPro" id="IPR003593">
    <property type="entry name" value="AAA+_ATPase"/>
</dbReference>
<evidence type="ECO:0000256" key="7">
    <source>
        <dbReference type="ARBA" id="ARBA00023136"/>
    </source>
</evidence>
<evidence type="ECO:0000256" key="10">
    <source>
        <dbReference type="SAM" id="Phobius"/>
    </source>
</evidence>
<keyword evidence="2" id="KW-0813">Transport</keyword>
<dbReference type="EMBL" id="LAEV01002236">
    <property type="protein sequence ID" value="KKA26305.1"/>
    <property type="molecule type" value="Genomic_DNA"/>
</dbReference>
<dbReference type="InterPro" id="IPR027417">
    <property type="entry name" value="P-loop_NTPase"/>
</dbReference>
<evidence type="ECO:0000256" key="8">
    <source>
        <dbReference type="ARBA" id="ARBA00024363"/>
    </source>
</evidence>
<dbReference type="InterPro" id="IPR039421">
    <property type="entry name" value="Type_1_exporter"/>
</dbReference>
<evidence type="ECO:0000259" key="11">
    <source>
        <dbReference type="PROSITE" id="PS50893"/>
    </source>
</evidence>
<dbReference type="Proteomes" id="UP000033483">
    <property type="component" value="Unassembled WGS sequence"/>
</dbReference>
<organism evidence="13 14">
    <name type="scientific">Thielaviopsis punctulata</name>
    <dbReference type="NCBI Taxonomy" id="72032"/>
    <lineage>
        <taxon>Eukaryota</taxon>
        <taxon>Fungi</taxon>
        <taxon>Dikarya</taxon>
        <taxon>Ascomycota</taxon>
        <taxon>Pezizomycotina</taxon>
        <taxon>Sordariomycetes</taxon>
        <taxon>Hypocreomycetidae</taxon>
        <taxon>Microascales</taxon>
        <taxon>Ceratocystidaceae</taxon>
        <taxon>Thielaviopsis</taxon>
    </lineage>
</organism>
<keyword evidence="3 10" id="KW-0812">Transmembrane</keyword>
<evidence type="ECO:0008006" key="15">
    <source>
        <dbReference type="Google" id="ProtNLM"/>
    </source>
</evidence>
<dbReference type="SUPFAM" id="SSF52540">
    <property type="entry name" value="P-loop containing nucleoside triphosphate hydrolases"/>
    <property type="match status" value="1"/>
</dbReference>
<evidence type="ECO:0000256" key="4">
    <source>
        <dbReference type="ARBA" id="ARBA00022741"/>
    </source>
</evidence>
<dbReference type="InterPro" id="IPR003439">
    <property type="entry name" value="ABC_transporter-like_ATP-bd"/>
</dbReference>
<evidence type="ECO:0000313" key="14">
    <source>
        <dbReference type="Proteomes" id="UP000033483"/>
    </source>
</evidence>
<feature type="region of interest" description="Disordered" evidence="9">
    <location>
        <begin position="224"/>
        <end position="246"/>
    </location>
</feature>
<dbReference type="PANTHER" id="PTHR24221">
    <property type="entry name" value="ATP-BINDING CASSETTE SUB-FAMILY B"/>
    <property type="match status" value="1"/>
</dbReference>
<dbReference type="InterPro" id="IPR017871">
    <property type="entry name" value="ABC_transporter-like_CS"/>
</dbReference>
<dbReference type="InterPro" id="IPR036640">
    <property type="entry name" value="ABC1_TM_sf"/>
</dbReference>
<dbReference type="Pfam" id="PF00664">
    <property type="entry name" value="ABC_membrane"/>
    <property type="match status" value="1"/>
</dbReference>
<comment type="caution">
    <text evidence="13">The sequence shown here is derived from an EMBL/GenBank/DDBJ whole genome shotgun (WGS) entry which is preliminary data.</text>
</comment>
<dbReference type="SUPFAM" id="SSF90123">
    <property type="entry name" value="ABC transporter transmembrane region"/>
    <property type="match status" value="1"/>
</dbReference>
<comment type="subcellular location">
    <subcellularLocation>
        <location evidence="1">Membrane</location>
        <topology evidence="1">Multi-pass membrane protein</topology>
    </subcellularLocation>
</comment>
<gene>
    <name evidence="13" type="ORF">TD95_001776</name>
</gene>
<feature type="transmembrane region" description="Helical" evidence="10">
    <location>
        <begin position="56"/>
        <end position="76"/>
    </location>
</feature>
<dbReference type="GO" id="GO:0140359">
    <property type="term" value="F:ABC-type transporter activity"/>
    <property type="evidence" value="ECO:0007669"/>
    <property type="project" value="InterPro"/>
</dbReference>
<feature type="domain" description="ABC transporter" evidence="11">
    <location>
        <begin position="608"/>
        <end position="842"/>
    </location>
</feature>
<evidence type="ECO:0000256" key="1">
    <source>
        <dbReference type="ARBA" id="ARBA00004141"/>
    </source>
</evidence>
<dbReference type="OrthoDB" id="6500128at2759"/>
<keyword evidence="6 10" id="KW-1133">Transmembrane helix</keyword>
<dbReference type="PROSITE" id="PS00211">
    <property type="entry name" value="ABC_TRANSPORTER_1"/>
    <property type="match status" value="1"/>
</dbReference>
<protein>
    <recommendedName>
        <fullName evidence="15">ABC transporter domain-containing protein</fullName>
    </recommendedName>
</protein>
<feature type="compositionally biased region" description="Polar residues" evidence="9">
    <location>
        <begin position="918"/>
        <end position="930"/>
    </location>
</feature>
<dbReference type="GO" id="GO:0016887">
    <property type="term" value="F:ATP hydrolysis activity"/>
    <property type="evidence" value="ECO:0007669"/>
    <property type="project" value="InterPro"/>
</dbReference>
<evidence type="ECO:0000256" key="6">
    <source>
        <dbReference type="ARBA" id="ARBA00022989"/>
    </source>
</evidence>
<dbReference type="PANTHER" id="PTHR24221:SF503">
    <property type="entry name" value="MITOCHONDRIAL POTASSIUM CHANNEL ATP-BINDING SUBUNIT"/>
    <property type="match status" value="1"/>
</dbReference>
<reference evidence="13 14" key="1">
    <citation type="submission" date="2015-03" db="EMBL/GenBank/DDBJ databases">
        <authorList>
            <person name="Radwan O."/>
            <person name="Al-Naeli F.A."/>
            <person name="Rendon G.A."/>
            <person name="Fields C."/>
        </authorList>
    </citation>
    <scope>NUCLEOTIDE SEQUENCE [LARGE SCALE GENOMIC DNA]</scope>
    <source>
        <strain evidence="13">CR-DP1</strain>
    </source>
</reference>
<dbReference type="Pfam" id="PF00005">
    <property type="entry name" value="ABC_tran"/>
    <property type="match status" value="1"/>
</dbReference>
<feature type="region of interest" description="Disordered" evidence="9">
    <location>
        <begin position="869"/>
        <end position="930"/>
    </location>
</feature>
<proteinExistence type="inferred from homology"/>
<comment type="similarity">
    <text evidence="8">Belongs to the ABC transporter superfamily. ABCB family. Heavy Metal importer (TC 3.A.1.210) subfamily.</text>
</comment>
<feature type="non-terminal residue" evidence="13">
    <location>
        <position position="930"/>
    </location>
</feature>
<keyword evidence="4" id="KW-0547">Nucleotide-binding</keyword>
<keyword evidence="14" id="KW-1185">Reference proteome</keyword>
<dbReference type="Gene3D" id="1.20.1560.10">
    <property type="entry name" value="ABC transporter type 1, transmembrane domain"/>
    <property type="match status" value="1"/>
</dbReference>
<evidence type="ECO:0000256" key="5">
    <source>
        <dbReference type="ARBA" id="ARBA00022840"/>
    </source>
</evidence>
<dbReference type="AlphaFoldDB" id="A0A0F4Z7K0"/>
<name>A0A0F4Z7K0_9PEZI</name>
<dbReference type="PROSITE" id="PS50929">
    <property type="entry name" value="ABC_TM1F"/>
    <property type="match status" value="1"/>
</dbReference>
<accession>A0A0F4Z7K0</accession>
<evidence type="ECO:0000256" key="2">
    <source>
        <dbReference type="ARBA" id="ARBA00022448"/>
    </source>
</evidence>
<keyword evidence="5" id="KW-0067">ATP-binding</keyword>
<feature type="transmembrane region" description="Helical" evidence="10">
    <location>
        <begin position="113"/>
        <end position="135"/>
    </location>
</feature>
<dbReference type="GO" id="GO:0016020">
    <property type="term" value="C:membrane"/>
    <property type="evidence" value="ECO:0007669"/>
    <property type="project" value="UniProtKB-SubCell"/>
</dbReference>
<feature type="transmembrane region" description="Helical" evidence="10">
    <location>
        <begin position="13"/>
        <end position="35"/>
    </location>
</feature>
<dbReference type="FunFam" id="3.40.50.300:FF:000287">
    <property type="entry name" value="Multidrug ABC transporter ATP-binding protein"/>
    <property type="match status" value="1"/>
</dbReference>
<feature type="transmembrane region" description="Helical" evidence="10">
    <location>
        <begin position="155"/>
        <end position="174"/>
    </location>
</feature>
<evidence type="ECO:0000256" key="3">
    <source>
        <dbReference type="ARBA" id="ARBA00022692"/>
    </source>
</evidence>
<evidence type="ECO:0000256" key="9">
    <source>
        <dbReference type="SAM" id="MobiDB-lite"/>
    </source>
</evidence>
<dbReference type="InterPro" id="IPR011527">
    <property type="entry name" value="ABC1_TM_dom"/>
</dbReference>
<feature type="non-terminal residue" evidence="13">
    <location>
        <position position="1"/>
    </location>
</feature>
<keyword evidence="7 10" id="KW-0472">Membrane</keyword>
<feature type="domain" description="ABC transmembrane type-1" evidence="12">
    <location>
        <begin position="291"/>
        <end position="574"/>
    </location>
</feature>
<dbReference type="SMART" id="SM00382">
    <property type="entry name" value="AAA"/>
    <property type="match status" value="1"/>
</dbReference>
<feature type="compositionally biased region" description="Basic and acidic residues" evidence="9">
    <location>
        <begin position="871"/>
        <end position="885"/>
    </location>
</feature>
<sequence>AWSVDGILTAFRYIYPSIIYVYFIGSTVFSLLFLHSLRLSIAASPDSFRSPLLLRAMRLCPLTYLVQLGAIVFRSWFVGRWTGKDDEVVSIASCMILYSIQSTRMSDDTFPVWYPYLGSWITGLLFEPILVALWLSSSAPPQLDSNFDTLSLSLYAFRVCFYLATVCCFVVRSYKCPKPLFDEEQQPLLAHSANSKNGVLSQNSSYGSTSQIASAGSSVAALPQDECSDSESDHDEIPGENAEDRKERRQKAFLQKKLLQEGNWFYYLRRYMVLAPYVWPVSNFKLQFYAFLVVLCMAIGNVINLLLPRQIGIIMDSLTGQIDSRIWGQLAAFAALKLLASDSGIPFLQEWLYFPIANYSREALNLAAFKHVLCLSAKFHDSKSTSDTTTAIRGGEKCSSLIETVVFEGLSRVFDLFVAIIYLTLTFGPYEGLISITTGTMYLFLSAKLITSTRGARRHYVTAYYAESGALYNGIDGWQTVAAFNQARHEHTRYAGAVSALIQHMKEYTFHWFGTRACQSLALLAGLFSGCVLAVVRIQRGEATPGQFAMLLMYWSQLSGPLMQLTYISKSVSSMMMDTERILELLNTKSSVPNQPNARPLRLIHGDVEFNGVTFAYNKKKNVIQEVSFFVHGGQSVAFVGATGSGKSTILKLLSRFYDPSSGSILIDNQDIKEVDLYSLREHIGLVPQSPVLFNDTVINNIRYARMSATDEEVFDACRAACIHDKILTFTNGYETKVGERGVKLSGGELQRVAIARAILKRPDIVLLDEATSAIDTETEQKIQESFRNLTKNRTTFIVAHRLSTIMNADRIVVVSDGKIQEMGDHESLLKSKGKYYDLWTKQTFVKAKSSEGHGSDDQIEVVNDVFGKPESAHDEGPAKDDGKIYDATQEPEIDAGPKAAVDGVPTQSDTPGDDGQTALSQQGQSSPSP</sequence>
<dbReference type="PROSITE" id="PS50893">
    <property type="entry name" value="ABC_TRANSPORTER_2"/>
    <property type="match status" value="1"/>
</dbReference>
<feature type="transmembrane region" description="Helical" evidence="10">
    <location>
        <begin position="288"/>
        <end position="307"/>
    </location>
</feature>